<dbReference type="Proteomes" id="UP000807469">
    <property type="component" value="Unassembled WGS sequence"/>
</dbReference>
<protein>
    <submittedName>
        <fullName evidence="2">Uncharacterized protein</fullName>
    </submittedName>
</protein>
<accession>A0A9P6CSC4</accession>
<evidence type="ECO:0000256" key="1">
    <source>
        <dbReference type="SAM" id="MobiDB-lite"/>
    </source>
</evidence>
<proteinExistence type="predicted"/>
<evidence type="ECO:0000313" key="2">
    <source>
        <dbReference type="EMBL" id="KAF9478056.1"/>
    </source>
</evidence>
<reference evidence="2" key="1">
    <citation type="submission" date="2020-11" db="EMBL/GenBank/DDBJ databases">
        <authorList>
            <consortium name="DOE Joint Genome Institute"/>
            <person name="Ahrendt S."/>
            <person name="Riley R."/>
            <person name="Andreopoulos W."/>
            <person name="Labutti K."/>
            <person name="Pangilinan J."/>
            <person name="Ruiz-Duenas F.J."/>
            <person name="Barrasa J.M."/>
            <person name="Sanchez-Garcia M."/>
            <person name="Camarero S."/>
            <person name="Miyauchi S."/>
            <person name="Serrano A."/>
            <person name="Linde D."/>
            <person name="Babiker R."/>
            <person name="Drula E."/>
            <person name="Ayuso-Fernandez I."/>
            <person name="Pacheco R."/>
            <person name="Padilla G."/>
            <person name="Ferreira P."/>
            <person name="Barriuso J."/>
            <person name="Kellner H."/>
            <person name="Castanera R."/>
            <person name="Alfaro M."/>
            <person name="Ramirez L."/>
            <person name="Pisabarro A.G."/>
            <person name="Kuo A."/>
            <person name="Tritt A."/>
            <person name="Lipzen A."/>
            <person name="He G."/>
            <person name="Yan M."/>
            <person name="Ng V."/>
            <person name="Cullen D."/>
            <person name="Martin F."/>
            <person name="Rosso M.-N."/>
            <person name="Henrissat B."/>
            <person name="Hibbett D."/>
            <person name="Martinez A.T."/>
            <person name="Grigoriev I.V."/>
        </authorList>
    </citation>
    <scope>NUCLEOTIDE SEQUENCE</scope>
    <source>
        <strain evidence="2">CIRM-BRFM 674</strain>
    </source>
</reference>
<gene>
    <name evidence="2" type="ORF">BDN70DRAFT_895989</name>
</gene>
<feature type="region of interest" description="Disordered" evidence="1">
    <location>
        <begin position="90"/>
        <end position="150"/>
    </location>
</feature>
<keyword evidence="3" id="KW-1185">Reference proteome</keyword>
<dbReference type="AlphaFoldDB" id="A0A9P6CSC4"/>
<feature type="region of interest" description="Disordered" evidence="1">
    <location>
        <begin position="1"/>
        <end position="24"/>
    </location>
</feature>
<sequence>MYAVPSPRRQRWAGGGEGMRGPRSRPVVPEWVFAGIGGVVGISSIAVAQVKRPLFSPAVVRASQLSSSDVGLQPKRDRLLAPSSKILAREHVPAPSNECDLDEQPQCPPTRLTDPVKKPDTKPLANFAKRTKTAPAARAQHDDTNGGTRF</sequence>
<evidence type="ECO:0000313" key="3">
    <source>
        <dbReference type="Proteomes" id="UP000807469"/>
    </source>
</evidence>
<organism evidence="2 3">
    <name type="scientific">Pholiota conissans</name>
    <dbReference type="NCBI Taxonomy" id="109636"/>
    <lineage>
        <taxon>Eukaryota</taxon>
        <taxon>Fungi</taxon>
        <taxon>Dikarya</taxon>
        <taxon>Basidiomycota</taxon>
        <taxon>Agaricomycotina</taxon>
        <taxon>Agaricomycetes</taxon>
        <taxon>Agaricomycetidae</taxon>
        <taxon>Agaricales</taxon>
        <taxon>Agaricineae</taxon>
        <taxon>Strophariaceae</taxon>
        <taxon>Pholiota</taxon>
    </lineage>
</organism>
<comment type="caution">
    <text evidence="2">The sequence shown here is derived from an EMBL/GenBank/DDBJ whole genome shotgun (WGS) entry which is preliminary data.</text>
</comment>
<dbReference type="EMBL" id="MU155243">
    <property type="protein sequence ID" value="KAF9478056.1"/>
    <property type="molecule type" value="Genomic_DNA"/>
</dbReference>
<name>A0A9P6CSC4_9AGAR</name>